<feature type="domain" description="BEACH" evidence="6">
    <location>
        <begin position="1565"/>
        <end position="1859"/>
    </location>
</feature>
<dbReference type="SUPFAM" id="SSF50729">
    <property type="entry name" value="PH domain-like"/>
    <property type="match status" value="1"/>
</dbReference>
<feature type="region of interest" description="Disordered" evidence="5">
    <location>
        <begin position="398"/>
        <end position="417"/>
    </location>
</feature>
<dbReference type="CDD" id="cd01201">
    <property type="entry name" value="PH_BEACH"/>
    <property type="match status" value="1"/>
</dbReference>
<dbReference type="InterPro" id="IPR011993">
    <property type="entry name" value="PH-like_dom_sf"/>
</dbReference>
<gene>
    <name evidence="8" type="ORF">KGF57_003604</name>
</gene>
<keyword evidence="9" id="KW-1185">Reference proteome</keyword>
<keyword evidence="4" id="KW-0175">Coiled coil</keyword>
<dbReference type="PANTHER" id="PTHR13743:SF123">
    <property type="entry name" value="PROTEIN FAN"/>
    <property type="match status" value="1"/>
</dbReference>
<dbReference type="PROSITE" id="PS51783">
    <property type="entry name" value="PH_BEACH"/>
    <property type="match status" value="1"/>
</dbReference>
<evidence type="ECO:0000313" key="9">
    <source>
        <dbReference type="Proteomes" id="UP001204833"/>
    </source>
</evidence>
<dbReference type="SUPFAM" id="SSF50978">
    <property type="entry name" value="WD40 repeat-like"/>
    <property type="match status" value="1"/>
</dbReference>
<dbReference type="PROSITE" id="PS50082">
    <property type="entry name" value="WD_REPEATS_2"/>
    <property type="match status" value="1"/>
</dbReference>
<dbReference type="GeneID" id="76151662"/>
<dbReference type="SMART" id="SM00320">
    <property type="entry name" value="WD40"/>
    <property type="match status" value="2"/>
</dbReference>
<evidence type="ECO:0000256" key="5">
    <source>
        <dbReference type="SAM" id="MobiDB-lite"/>
    </source>
</evidence>
<evidence type="ECO:0000259" key="7">
    <source>
        <dbReference type="PROSITE" id="PS51783"/>
    </source>
</evidence>
<name>A0AAD5FXI5_9ASCO</name>
<protein>
    <submittedName>
        <fullName evidence="8">BPH1</fullName>
    </submittedName>
</protein>
<reference evidence="8 9" key="1">
    <citation type="journal article" date="2022" name="DNA Res.">
        <title>Genome analysis of five recently described species of the CUG-Ser clade uncovers Candida theae as a new hybrid lineage with pathogenic potential in the Candida parapsilosis species complex.</title>
        <authorList>
            <person name="Mixao V."/>
            <person name="Del Olmo V."/>
            <person name="Hegedusova E."/>
            <person name="Saus E."/>
            <person name="Pryszcz L."/>
            <person name="Cillingova A."/>
            <person name="Nosek J."/>
            <person name="Gabaldon T."/>
        </authorList>
    </citation>
    <scope>NUCLEOTIDE SEQUENCE [LARGE SCALE GENOMIC DNA]</scope>
    <source>
        <strain evidence="8 9">CBS 12239</strain>
    </source>
</reference>
<dbReference type="RefSeq" id="XP_051607815.1">
    <property type="nucleotide sequence ID" value="XM_051753041.1"/>
</dbReference>
<dbReference type="Pfam" id="PF02138">
    <property type="entry name" value="Beach"/>
    <property type="match status" value="1"/>
</dbReference>
<dbReference type="PANTHER" id="PTHR13743">
    <property type="entry name" value="BEIGE/BEACH-RELATED"/>
    <property type="match status" value="1"/>
</dbReference>
<sequence>MGLLKDVESQYTTEKQVIEEIIQLFPQFKIEDEVLLNWEVDLVESMDKYGIEEAIASIVHYDSDTELTSCGCSIDSVLKMISKHIQDGDEFAGLVLEVLSSILSHSLVARIENHASIVLLVDLYMNILNSNTKDETGGTFNSLRKLILVLMESGCDVETYQKLVFPLYKSSNAQLRIEVIDFLTQILEKYPTPHPFLLTNHQINFPFPNAINKCFSVYCWVRLSTRNSDSNNFAIVTLSNSDSLTSTNFVLRIVNGNQFMVELRNPGTKSRSQFTFNHIMNEMMEEPFQIAITYDQKTNLNLYINGEILESIPCAGLHKDSACWNKISIGETDCGLIVRNISLLNVSLSDEVIEYLFCLGSGSNIQVENLNEALLPGLKTQLSHASLSTFARNYLSKTKTESNSGPQKTKFVGKSSYKNGKGESDDLSVNFFHRLSKGISSSPITEKNVLFDSNDVFNDISRRASSQIGIGTKVIFCNPTSVFRHIYVFGTLPWLLKILEDACKLHDEVLRDTLFLKTLSLLFKLLNDDWRLSKEFEQDNGYNILGLILFQYKIANPNLTFHLDKFSEEDVGIESSGCHSLNLLNILLNACGFDFANPSQSVIVNFDCYRVLVLNFDLFWKSASFEFLLSHVHSLVETSHYKQHNLLQIKKTNFLKRLFHFLKSTNVKDDLLSQSFGNNLRRLISTILPAEATAESISLMSSYIVFTIYNPGSSKICGNAALMALTDFICDPATPIKALKKFSRSITIHWINLLFMSDLESVVCCGVRLLTRLLKILGKHVVHRFFSQNHGLDMLSSSLETWWTSRRVLKSLLLASFGDSRSLDQGSSLPAEGMMKEIQIPEFLLLLNELELNAMYTLSTNFGMAVGSNPSTPVKSSIEEIASLSFDVLHSLTMFCDWLEELNILSKMEKIPQFSDGLIRVLGYLKLSLTWFSDEATKSGFAQLCQRLSDLLTQFYISILRCNRFSSDFDNLNDLSKLVLLNYIFPKIFAHFKEFMAVSNFIYDEAEFSKSLATLLVTFYHEFSGRNFLVATQDLQDHLTCQVVLLEKNQSKEVKKLEAISAETIFLLILQIACESDYAFASSAEQLTVLLKELLYRQMSVFDKNVLGPDRLVPIIKLVFGLILTDDAEDGHISKEVTFSFLRAAYLRWMDEFPMIVQNLNFDTSLMNEFFMNLMTRDDNETLSKLKKYPPLVKSILRDYSALKQDHLRTERTRVSSIVKVSLHSGAKLAQSNSIYVKSFEKDCQHLKRQIMKVERTKYNGAAQDKKENMAQCNQQYQSLKRETVRVFGSGGSESYTLDYIENDDRMRCKLAIEDLLSESEKLNYEVEVPLLQADVETDPSLATLPNSIDTIHLSNELLQSLFEDPRSSDEPSLTHGNGDDKAVVDDKNRRVSRSLFIGDKIVTIWNVCQINGLVPVESLLILGSSYLYIIENYFHGQDGNIVDVKDAPRDMRDPIMQLVNLQSSRVDLSNSSHRTKSWGLDKLSCISKRQFLLRDNALEMFFSDGSNILITCLTSKESGQVYNKLSRFATGKDMDPDLVQALVSNSNVSHNDSISSKLVSALSNSSLNSFLHLSATKRWKMGEISNFYYLMIINTLAGRTFNDLTQYPVFPWVIADYTSEELDLSNPKTFRDLSKPMGAQTPGRANQFRERFEALDSLNDPDSPPFHYGTHYSSAMIVTSYLIRLKPYVQSYLLLQGGKFDHADRLFNSIEKAWLSASRDNTTDVRELIPEFYYLPEFLVNSNNFDFGKLQNGDSCDNVKLPPWAKGDPKLFIAKNREALESPYVSANLHSWIDLVFGVKQSGPEAIDSLNVFHHYSYNGAIDLDNIEDDVQKRAVIGMINNFGQTPAKVFSRPHTMKDVLNLPSYYMTLANLSKAPALVFESKLKEPIAKLELSSRSSRRWVGRLKCVSCEDELLIRKSKQSNFANGSLIVNETTFTNMHSCDIVSLLQIGSKSFLTGAADGLVSVWKYQVTPQSSLDHVATLRGHFCSIKSMDYSRSFKTGISVDKDGVVILWDLIRFNCIKKFSSQTCSKCLAAISNDSGNIVIVRGNSSDGDQGLLNLYNINGGEFLSKTLDQFSGIAAITFGTANAPALSSTKSSTHRSHVYWSNEFVGIARSHSVEIWEVTQNSQIGWNMTLLLEIPIQDINGEITTVRLLKCSEIDNEDRLIRGTLKLVIGDSTGKVYVV</sequence>
<dbReference type="InterPro" id="IPR050865">
    <property type="entry name" value="BEACH_Domain"/>
</dbReference>
<dbReference type="InterPro" id="IPR036322">
    <property type="entry name" value="WD40_repeat_dom_sf"/>
</dbReference>
<dbReference type="SMART" id="SM01026">
    <property type="entry name" value="Beach"/>
    <property type="match status" value="1"/>
</dbReference>
<keyword evidence="2" id="KW-0677">Repeat</keyword>
<feature type="domain" description="BEACH-type PH" evidence="7">
    <location>
        <begin position="1397"/>
        <end position="1527"/>
    </location>
</feature>
<dbReference type="InterPro" id="IPR015943">
    <property type="entry name" value="WD40/YVTN_repeat-like_dom_sf"/>
</dbReference>
<dbReference type="EMBL" id="JAIHNG010000130">
    <property type="protein sequence ID" value="KAI5955472.1"/>
    <property type="molecule type" value="Genomic_DNA"/>
</dbReference>
<dbReference type="InterPro" id="IPR013320">
    <property type="entry name" value="ConA-like_dom_sf"/>
</dbReference>
<dbReference type="CDD" id="cd06071">
    <property type="entry name" value="Beach"/>
    <property type="match status" value="1"/>
</dbReference>
<dbReference type="InterPro" id="IPR000409">
    <property type="entry name" value="BEACH_dom"/>
</dbReference>
<dbReference type="PROSITE" id="PS50197">
    <property type="entry name" value="BEACH"/>
    <property type="match status" value="1"/>
</dbReference>
<accession>A0AAD5FXI5</accession>
<evidence type="ECO:0000256" key="3">
    <source>
        <dbReference type="PROSITE-ProRule" id="PRU00221"/>
    </source>
</evidence>
<organism evidence="8 9">
    <name type="scientific">Candida theae</name>
    <dbReference type="NCBI Taxonomy" id="1198502"/>
    <lineage>
        <taxon>Eukaryota</taxon>
        <taxon>Fungi</taxon>
        <taxon>Dikarya</taxon>
        <taxon>Ascomycota</taxon>
        <taxon>Saccharomycotina</taxon>
        <taxon>Pichiomycetes</taxon>
        <taxon>Debaryomycetaceae</taxon>
        <taxon>Candida/Lodderomyces clade</taxon>
        <taxon>Candida</taxon>
    </lineage>
</organism>
<proteinExistence type="predicted"/>
<feature type="repeat" description="WD" evidence="3">
    <location>
        <begin position="1985"/>
        <end position="2018"/>
    </location>
</feature>
<dbReference type="Gene3D" id="1.10.1540.10">
    <property type="entry name" value="BEACH domain"/>
    <property type="match status" value="1"/>
</dbReference>
<evidence type="ECO:0000259" key="6">
    <source>
        <dbReference type="PROSITE" id="PS50197"/>
    </source>
</evidence>
<feature type="region of interest" description="Disordered" evidence="5">
    <location>
        <begin position="1365"/>
        <end position="1385"/>
    </location>
</feature>
<dbReference type="Proteomes" id="UP001204833">
    <property type="component" value="Unassembled WGS sequence"/>
</dbReference>
<dbReference type="Gene3D" id="2.30.29.30">
    <property type="entry name" value="Pleckstrin-homology domain (PH domain)/Phosphotyrosine-binding domain (PTB)"/>
    <property type="match status" value="1"/>
</dbReference>
<evidence type="ECO:0000313" key="8">
    <source>
        <dbReference type="EMBL" id="KAI5955472.1"/>
    </source>
</evidence>
<dbReference type="Gene3D" id="2.60.120.200">
    <property type="match status" value="1"/>
</dbReference>
<feature type="compositionally biased region" description="Polar residues" evidence="5">
    <location>
        <begin position="398"/>
        <end position="407"/>
    </location>
</feature>
<evidence type="ECO:0000256" key="1">
    <source>
        <dbReference type="ARBA" id="ARBA00022574"/>
    </source>
</evidence>
<dbReference type="FunFam" id="1.10.1540.10:FF:000002">
    <property type="entry name" value="WD repeat and FYVE domain containing 3"/>
    <property type="match status" value="1"/>
</dbReference>
<dbReference type="Gene3D" id="2.130.10.10">
    <property type="entry name" value="YVTN repeat-like/Quinoprotein amine dehydrogenase"/>
    <property type="match status" value="1"/>
</dbReference>
<dbReference type="InterPro" id="IPR036372">
    <property type="entry name" value="BEACH_dom_sf"/>
</dbReference>
<comment type="caution">
    <text evidence="8">The sequence shown here is derived from an EMBL/GenBank/DDBJ whole genome shotgun (WGS) entry which is preliminary data.</text>
</comment>
<dbReference type="InterPro" id="IPR023362">
    <property type="entry name" value="PH-BEACH_dom"/>
</dbReference>
<dbReference type="SUPFAM" id="SSF49899">
    <property type="entry name" value="Concanavalin A-like lectins/glucanases"/>
    <property type="match status" value="1"/>
</dbReference>
<dbReference type="InterPro" id="IPR001680">
    <property type="entry name" value="WD40_rpt"/>
</dbReference>
<dbReference type="SUPFAM" id="SSF81837">
    <property type="entry name" value="BEACH domain"/>
    <property type="match status" value="1"/>
</dbReference>
<keyword evidence="1 3" id="KW-0853">WD repeat</keyword>
<dbReference type="Pfam" id="PF14844">
    <property type="entry name" value="PH_BEACH"/>
    <property type="match status" value="1"/>
</dbReference>
<evidence type="ECO:0000256" key="4">
    <source>
        <dbReference type="SAM" id="Coils"/>
    </source>
</evidence>
<feature type="coiled-coil region" evidence="4">
    <location>
        <begin position="1237"/>
        <end position="1283"/>
    </location>
</feature>
<evidence type="ECO:0000256" key="2">
    <source>
        <dbReference type="ARBA" id="ARBA00022737"/>
    </source>
</evidence>